<dbReference type="PROSITE" id="PS50943">
    <property type="entry name" value="HTH_CROC1"/>
    <property type="match status" value="1"/>
</dbReference>
<dbReference type="CDD" id="cd00093">
    <property type="entry name" value="HTH_XRE"/>
    <property type="match status" value="1"/>
</dbReference>
<dbReference type="EMBL" id="PGGW01000046">
    <property type="protein sequence ID" value="PJE97227.1"/>
    <property type="molecule type" value="Genomic_DNA"/>
</dbReference>
<keyword evidence="3" id="KW-1185">Reference proteome</keyword>
<dbReference type="Gene3D" id="1.10.260.40">
    <property type="entry name" value="lambda repressor-like DNA-binding domains"/>
    <property type="match status" value="1"/>
</dbReference>
<dbReference type="InterPro" id="IPR001387">
    <property type="entry name" value="Cro/C1-type_HTH"/>
</dbReference>
<dbReference type="SUPFAM" id="SSF47413">
    <property type="entry name" value="lambda repressor-like DNA-binding domains"/>
    <property type="match status" value="1"/>
</dbReference>
<dbReference type="RefSeq" id="WP_100202252.1">
    <property type="nucleotide sequence ID" value="NZ_PGGW01000046.1"/>
</dbReference>
<dbReference type="InterPro" id="IPR010982">
    <property type="entry name" value="Lambda_DNA-bd_dom_sf"/>
</dbReference>
<organism evidence="2 3">
    <name type="scientific">Streptomyces carminius</name>
    <dbReference type="NCBI Taxonomy" id="2665496"/>
    <lineage>
        <taxon>Bacteria</taxon>
        <taxon>Bacillati</taxon>
        <taxon>Actinomycetota</taxon>
        <taxon>Actinomycetes</taxon>
        <taxon>Kitasatosporales</taxon>
        <taxon>Streptomycetaceae</taxon>
        <taxon>Streptomyces</taxon>
    </lineage>
</organism>
<gene>
    <name evidence="2" type="ORF">CUT44_13740</name>
</gene>
<reference evidence="2 3" key="1">
    <citation type="submission" date="2017-11" db="EMBL/GenBank/DDBJ databases">
        <title>Streptomyces carmine sp. nov., a novel actinomycete isolated from Sophora alopecuroides in Xinjiang, China.</title>
        <authorList>
            <person name="Wang Y."/>
            <person name="Luo X."/>
            <person name="Wan C."/>
            <person name="Zhang L."/>
        </authorList>
    </citation>
    <scope>NUCLEOTIDE SEQUENCE [LARGE SCALE GENOMIC DNA]</scope>
    <source>
        <strain evidence="2 3">TRM SA0054</strain>
    </source>
</reference>
<dbReference type="AlphaFoldDB" id="A0A2M8LZ34"/>
<evidence type="ECO:0000313" key="3">
    <source>
        <dbReference type="Proteomes" id="UP000230407"/>
    </source>
</evidence>
<dbReference type="Pfam" id="PF13560">
    <property type="entry name" value="HTH_31"/>
    <property type="match status" value="1"/>
</dbReference>
<dbReference type="InterPro" id="IPR043917">
    <property type="entry name" value="DUF5753"/>
</dbReference>
<dbReference type="Pfam" id="PF19054">
    <property type="entry name" value="DUF5753"/>
    <property type="match status" value="1"/>
</dbReference>
<comment type="caution">
    <text evidence="2">The sequence shown here is derived from an EMBL/GenBank/DDBJ whole genome shotgun (WGS) entry which is preliminary data.</text>
</comment>
<evidence type="ECO:0000313" key="2">
    <source>
        <dbReference type="EMBL" id="PJE97227.1"/>
    </source>
</evidence>
<accession>A0A2M8LZ34</accession>
<dbReference type="SMART" id="SM00530">
    <property type="entry name" value="HTH_XRE"/>
    <property type="match status" value="1"/>
</dbReference>
<name>A0A2M8LZ34_9ACTN</name>
<protein>
    <recommendedName>
        <fullName evidence="1">HTH cro/C1-type domain-containing protein</fullName>
    </recommendedName>
</protein>
<proteinExistence type="predicted"/>
<sequence length="314" mass="35444">MVDRILRIVPDGDGEPTSPRPTADIIVGTHLRHLRKERGYTLQQVVEADGFSSIPMLSKYEQAKVPLHEEKVAGLLQFYEVPDDQQGQLLELVREARQSKVWWAGYRDVVPGHAKRLFSVEASAREIRSYEESIVPGLLQTAEYARAVIQAPFRKPFSEQFALEHKKSIQRRQELRRQRQLLLEEADSPFFYALVSENVLNKALGGREVMRGQLRHLYNLAENKPRVHIRILPFAAMSQAAGAPTSITLLKFPPGCGDNLVYLELYNQGGTYVSDTDSVETHMATLDGLWAIAADKEQSMAMLEDYIKKVSGKG</sequence>
<dbReference type="GO" id="GO:0003677">
    <property type="term" value="F:DNA binding"/>
    <property type="evidence" value="ECO:0007669"/>
    <property type="project" value="InterPro"/>
</dbReference>
<feature type="domain" description="HTH cro/C1-type" evidence="1">
    <location>
        <begin position="31"/>
        <end position="85"/>
    </location>
</feature>
<evidence type="ECO:0000259" key="1">
    <source>
        <dbReference type="PROSITE" id="PS50943"/>
    </source>
</evidence>
<dbReference type="Proteomes" id="UP000230407">
    <property type="component" value="Unassembled WGS sequence"/>
</dbReference>